<feature type="modified residue" description="O-(phosphoribosyl dephospho-coenzyme A)serine" evidence="4 6">
    <location>
        <position position="27"/>
    </location>
</feature>
<dbReference type="GO" id="GO:0000036">
    <property type="term" value="F:acyl carrier activity"/>
    <property type="evidence" value="ECO:0007669"/>
    <property type="project" value="UniProtKB-UniRule"/>
</dbReference>
<evidence type="ECO:0000259" key="7">
    <source>
        <dbReference type="Pfam" id="PF01039"/>
    </source>
</evidence>
<protein>
    <recommendedName>
        <fullName evidence="4 5">Malonate decarboxylase acyl carrier protein</fullName>
    </recommendedName>
    <alternativeName>
        <fullName evidence="4">Malonate decarboxylase subunit delta</fullName>
    </alternativeName>
</protein>
<evidence type="ECO:0000256" key="3">
    <source>
        <dbReference type="ARBA" id="ARBA00022553"/>
    </source>
</evidence>
<feature type="domain" description="Acetyl-coenzyme A carboxylase carboxyl transferase subunit beta" evidence="7">
    <location>
        <begin position="115"/>
        <end position="293"/>
    </location>
</feature>
<organism evidence="8 9">
    <name type="scientific">Francisella uliginis</name>
    <dbReference type="NCBI Taxonomy" id="573570"/>
    <lineage>
        <taxon>Bacteria</taxon>
        <taxon>Pseudomonadati</taxon>
        <taxon>Pseudomonadota</taxon>
        <taxon>Gammaproteobacteria</taxon>
        <taxon>Thiotrichales</taxon>
        <taxon>Francisellaceae</taxon>
        <taxon>Francisella</taxon>
    </lineage>
</organism>
<dbReference type="GO" id="GO:0003989">
    <property type="term" value="F:acetyl-CoA carboxylase activity"/>
    <property type="evidence" value="ECO:0007669"/>
    <property type="project" value="TreeGrafter"/>
</dbReference>
<evidence type="ECO:0000256" key="2">
    <source>
        <dbReference type="ARBA" id="ARBA00022490"/>
    </source>
</evidence>
<dbReference type="Proteomes" id="UP000184222">
    <property type="component" value="Chromosome"/>
</dbReference>
<comment type="similarity">
    <text evidence="4">Belongs to the MdcC family.</text>
</comment>
<dbReference type="GO" id="GO:0016831">
    <property type="term" value="F:carboxy-lyase activity"/>
    <property type="evidence" value="ECO:0007669"/>
    <property type="project" value="InterPro"/>
</dbReference>
<dbReference type="Pfam" id="PF06857">
    <property type="entry name" value="ACP"/>
    <property type="match status" value="1"/>
</dbReference>
<gene>
    <name evidence="4" type="primary">mdcC</name>
    <name evidence="8" type="ORF">F7310_08035</name>
</gene>
<evidence type="ECO:0000256" key="1">
    <source>
        <dbReference type="ARBA" id="ARBA00004496"/>
    </source>
</evidence>
<dbReference type="HAMAP" id="MF_00710">
    <property type="entry name" value="Malonate_deCO2ase_dsu"/>
    <property type="match status" value="1"/>
</dbReference>
<dbReference type="PANTHER" id="PTHR42995:SF1">
    <property type="entry name" value="MALONATE DECARBOXYLASE BETA SUBUNIT"/>
    <property type="match status" value="1"/>
</dbReference>
<dbReference type="PANTHER" id="PTHR42995">
    <property type="entry name" value="ACETYL-COENZYME A CARBOXYLASE CARBOXYL TRANSFERASE SUBUNIT BETA, CHLOROPLASTIC"/>
    <property type="match status" value="1"/>
</dbReference>
<reference evidence="8 9" key="1">
    <citation type="journal article" date="2016" name="Appl. Environ. Microbiol.">
        <title>Whole genome relationships among Francisella bacteria of diverse origin define new species and provide specific regions for detection.</title>
        <authorList>
            <person name="Challacombe J.F."/>
            <person name="Petersen J.M."/>
            <person name="Gallegos-Graves V."/>
            <person name="Hodge D."/>
            <person name="Pillai S."/>
            <person name="Kuske C.R."/>
        </authorList>
    </citation>
    <scope>NUCLEOTIDE SEQUENCE [LARGE SCALE GENOMIC DNA]</scope>
    <source>
        <strain evidence="9">TX07-7310</strain>
    </source>
</reference>
<keyword evidence="3 4" id="KW-0597">Phosphoprotein</keyword>
<dbReference type="KEGG" id="frx:F7310_08035"/>
<sequence>MQKLNYIFESTNSTTKGLACTVGVVGSGNCEVLVDKSKQEGKVTFDIFTSVDGFEQLWQAVCTDFVDEYRPEALSFRINDSGATPAVVALRLRQAIEVYYKQEVPKGSNYLELDARSRIASLFDNFEEFKCKGDCYSSHLNDLGITGEHDDGIVLGRANLKNKEVFVAAQQKDFIGGAVGEMHGAKLNALFKKAVKENIEAVILLIDSGGVRLHEANAGEIAISEIIRSIFIARKNGVKTIGVICGKNGAYGGMGIIAATLDCRIVSEVSRIGVSGAEVIQAVKGIEAFDANDRALVWRVYGGKTRYLNSEAELFADNNIDTIRMRIGEALQKEARLDLEVVKAEQKLLKQRLLDSGDCREEAEYLNVNNYDELADKIFDMNYSDFLKIAEDIKRS</sequence>
<dbReference type="Gene3D" id="3.90.226.10">
    <property type="entry name" value="2-enoyl-CoA Hydratase, Chain A, domain 1"/>
    <property type="match status" value="1"/>
</dbReference>
<dbReference type="NCBIfam" id="NF005530">
    <property type="entry name" value="PRK07189.1"/>
    <property type="match status" value="1"/>
</dbReference>
<evidence type="ECO:0000256" key="5">
    <source>
        <dbReference type="NCBIfam" id="TIGR03130"/>
    </source>
</evidence>
<dbReference type="OrthoDB" id="5502755at2"/>
<comment type="PTM">
    <text evidence="4 6">Covalently binds the prosthetic group of malonate decarboxylase.</text>
</comment>
<dbReference type="GO" id="GO:2001295">
    <property type="term" value="P:malonyl-CoA biosynthetic process"/>
    <property type="evidence" value="ECO:0007669"/>
    <property type="project" value="TreeGrafter"/>
</dbReference>
<dbReference type="NCBIfam" id="TIGR03130">
    <property type="entry name" value="malonate_delta"/>
    <property type="match status" value="1"/>
</dbReference>
<dbReference type="EMBL" id="CP016796">
    <property type="protein sequence ID" value="API87316.1"/>
    <property type="molecule type" value="Genomic_DNA"/>
</dbReference>
<dbReference type="InterPro" id="IPR029045">
    <property type="entry name" value="ClpP/crotonase-like_dom_sf"/>
</dbReference>
<dbReference type="SUPFAM" id="SSF52096">
    <property type="entry name" value="ClpP/crotonase"/>
    <property type="match status" value="1"/>
</dbReference>
<dbReference type="AlphaFoldDB" id="A0A1L4BTY9"/>
<comment type="function">
    <text evidence="4">Subunit of malonate decarboxylase, it is an acyl carrier protein to which acetyl and malonyl thioester residues are bound via a 2'-(5''-phosphoribosyl)-3'-dephospho-CoA prosthetic group and turn over during the catalytic mechanism.</text>
</comment>
<dbReference type="RefSeq" id="WP_072713100.1">
    <property type="nucleotide sequence ID" value="NZ_CP016796.1"/>
</dbReference>
<proteinExistence type="inferred from homology"/>
<keyword evidence="2 4" id="KW-0963">Cytoplasm</keyword>
<dbReference type="GO" id="GO:0005737">
    <property type="term" value="C:cytoplasm"/>
    <property type="evidence" value="ECO:0007669"/>
    <property type="project" value="UniProtKB-SubCell"/>
</dbReference>
<dbReference type="GO" id="GO:0005975">
    <property type="term" value="P:carbohydrate metabolic process"/>
    <property type="evidence" value="ECO:0007669"/>
    <property type="project" value="InterPro"/>
</dbReference>
<keyword evidence="9" id="KW-1185">Reference proteome</keyword>
<evidence type="ECO:0000313" key="9">
    <source>
        <dbReference type="Proteomes" id="UP000184222"/>
    </source>
</evidence>
<evidence type="ECO:0000256" key="6">
    <source>
        <dbReference type="PIRSR" id="PIRSR609662-50"/>
    </source>
</evidence>
<dbReference type="STRING" id="573570.F7310_08035"/>
<dbReference type="InterPro" id="IPR034733">
    <property type="entry name" value="AcCoA_carboxyl_beta"/>
</dbReference>
<name>A0A1L4BTY9_9GAMM</name>
<accession>A0A1L4BTY9</accession>
<dbReference type="NCBIfam" id="TIGR03133">
    <property type="entry name" value="malonate_beta"/>
    <property type="match status" value="1"/>
</dbReference>
<evidence type="ECO:0000313" key="8">
    <source>
        <dbReference type="EMBL" id="API87316.1"/>
    </source>
</evidence>
<dbReference type="InterPro" id="IPR023439">
    <property type="entry name" value="Mal_deCO2ase/Cit_lyase_ACP"/>
</dbReference>
<dbReference type="InterPro" id="IPR009662">
    <property type="entry name" value="Malonate_deCO2ase_dsu"/>
</dbReference>
<comment type="subcellular location">
    <subcellularLocation>
        <location evidence="1 4">Cytoplasm</location>
    </subcellularLocation>
</comment>
<evidence type="ECO:0000256" key="4">
    <source>
        <dbReference type="HAMAP-Rule" id="MF_00710"/>
    </source>
</evidence>
<dbReference type="InterPro" id="IPR017556">
    <property type="entry name" value="Malonate_beta"/>
</dbReference>
<dbReference type="Pfam" id="PF01039">
    <property type="entry name" value="Carboxyl_trans"/>
    <property type="match status" value="1"/>
</dbReference>